<organism evidence="1 2">
    <name type="scientific">Euplotes crassus</name>
    <dbReference type="NCBI Taxonomy" id="5936"/>
    <lineage>
        <taxon>Eukaryota</taxon>
        <taxon>Sar</taxon>
        <taxon>Alveolata</taxon>
        <taxon>Ciliophora</taxon>
        <taxon>Intramacronucleata</taxon>
        <taxon>Spirotrichea</taxon>
        <taxon>Hypotrichia</taxon>
        <taxon>Euplotida</taxon>
        <taxon>Euplotidae</taxon>
        <taxon>Moneuplotes</taxon>
    </lineage>
</organism>
<proteinExistence type="predicted"/>
<dbReference type="EMBL" id="CAMPGE010010035">
    <property type="protein sequence ID" value="CAI2368892.1"/>
    <property type="molecule type" value="Genomic_DNA"/>
</dbReference>
<sequence>MNSIPEFTFEYNQGFPQWDFSINQSELSRFNEEYGTLDLSPSDDSQKKMFNVQTLTGAGSPQLIKSPPKKSYSLRKNPKRRMQCFLGKSSLKLRQTLDPSLFNSKRGKYSSRKDIVLKAVLRAIRRFYMNIFRSRYSPLFLRKLSKAPDSEVSRAVYEMCVELFSDEVVMKYKLHVFMQAMLNLKPLADRQESSQEFKSASKVLKCCKSFSSSAFNQVCEDPCFQKICRKIQVDFEEEFLATLKNKEQNFEKYRNILYSLCE</sequence>
<evidence type="ECO:0000313" key="1">
    <source>
        <dbReference type="EMBL" id="CAI2368892.1"/>
    </source>
</evidence>
<name>A0AAD1XF00_EUPCR</name>
<keyword evidence="2" id="KW-1185">Reference proteome</keyword>
<comment type="caution">
    <text evidence="1">The sequence shown here is derived from an EMBL/GenBank/DDBJ whole genome shotgun (WGS) entry which is preliminary data.</text>
</comment>
<evidence type="ECO:0000313" key="2">
    <source>
        <dbReference type="Proteomes" id="UP001295684"/>
    </source>
</evidence>
<dbReference type="AlphaFoldDB" id="A0AAD1XF00"/>
<dbReference type="Proteomes" id="UP001295684">
    <property type="component" value="Unassembled WGS sequence"/>
</dbReference>
<reference evidence="1" key="1">
    <citation type="submission" date="2023-07" db="EMBL/GenBank/DDBJ databases">
        <authorList>
            <consortium name="AG Swart"/>
            <person name="Singh M."/>
            <person name="Singh A."/>
            <person name="Seah K."/>
            <person name="Emmerich C."/>
        </authorList>
    </citation>
    <scope>NUCLEOTIDE SEQUENCE</scope>
    <source>
        <strain evidence="1">DP1</strain>
    </source>
</reference>
<gene>
    <name evidence="1" type="ORF">ECRASSUSDP1_LOCUS10188</name>
</gene>
<accession>A0AAD1XF00</accession>
<protein>
    <submittedName>
        <fullName evidence="1">Uncharacterized protein</fullName>
    </submittedName>
</protein>